<evidence type="ECO:0000313" key="1">
    <source>
        <dbReference type="EMBL" id="MDN4164281.1"/>
    </source>
</evidence>
<organism evidence="1 2">
    <name type="scientific">Shiella aurantiaca</name>
    <dbReference type="NCBI Taxonomy" id="3058365"/>
    <lineage>
        <taxon>Bacteria</taxon>
        <taxon>Pseudomonadati</taxon>
        <taxon>Bacteroidota</taxon>
        <taxon>Cytophagia</taxon>
        <taxon>Cytophagales</taxon>
        <taxon>Shiellaceae</taxon>
        <taxon>Shiella</taxon>
    </lineage>
</organism>
<reference evidence="1" key="1">
    <citation type="submission" date="2023-06" db="EMBL/GenBank/DDBJ databases">
        <title>Cytophagales bacterium Strain LB-30, isolated from soil.</title>
        <authorList>
            <person name="Liu B."/>
        </authorList>
    </citation>
    <scope>NUCLEOTIDE SEQUENCE</scope>
    <source>
        <strain evidence="1">LB-30</strain>
    </source>
</reference>
<dbReference type="EMBL" id="JAUHJS010000001">
    <property type="protein sequence ID" value="MDN4164281.1"/>
    <property type="molecule type" value="Genomic_DNA"/>
</dbReference>
<sequence length="428" mass="48688">MRISEDFLHFIWQYQYFDKTDLRTAEGEVLHIIHPGFHNTHAGPDFKEAKLRIGSVDWSGHVEIHVQAKEWQQHAHQTDKAYDSVVLHVVLQGTSATYRSDGSLVPCLVLNGRIAEDMLARYQDFDRNQAPIKCASQLTKVSSLVVLSEIEKRVIARLNRKSAAILEQIEEASGDWEEVTYRQLGKNFGFKVNEDPFVRLVHSIPYKLIAKYRGDARLLEALLLGQAGFLSGELNTDYLIGLQKEYEFLRHKHQLGAPLSKALWRFLRLRPANFPLLRIAQFAALLHKIPHLFAYCLESEPSLILKSLKEVKASPYWDTHYTLEEKSVVRVKKLGKSSIESLLINSVAPLLAAYAQHTQEEKWMEKAQDVLQELKAEENHILSHWWSAGIEAQSAFDSQGLIELMNEGCKKSACLRCGIGVSLLKPAK</sequence>
<dbReference type="RefSeq" id="WP_320002807.1">
    <property type="nucleotide sequence ID" value="NZ_JAUHJS010000001.1"/>
</dbReference>
<dbReference type="InterPro" id="IPR021272">
    <property type="entry name" value="DUF2851"/>
</dbReference>
<comment type="caution">
    <text evidence="1">The sequence shown here is derived from an EMBL/GenBank/DDBJ whole genome shotgun (WGS) entry which is preliminary data.</text>
</comment>
<dbReference type="Proteomes" id="UP001168552">
    <property type="component" value="Unassembled WGS sequence"/>
</dbReference>
<protein>
    <submittedName>
        <fullName evidence="1">DUF2851 family protein</fullName>
    </submittedName>
</protein>
<gene>
    <name evidence="1" type="ORF">QWY31_02145</name>
</gene>
<dbReference type="Pfam" id="PF11013">
    <property type="entry name" value="DUF2851"/>
    <property type="match status" value="1"/>
</dbReference>
<keyword evidence="2" id="KW-1185">Reference proteome</keyword>
<accession>A0ABT8F1E6</accession>
<name>A0ABT8F1E6_9BACT</name>
<evidence type="ECO:0000313" key="2">
    <source>
        <dbReference type="Proteomes" id="UP001168552"/>
    </source>
</evidence>
<proteinExistence type="predicted"/>